<accession>A0A0J8B0S9</accession>
<sequence length="40" mass="4307">NSIHAGETSISQTTHAGETQKFVEALSSIQISLAFRPVLH</sequence>
<dbReference type="EMBL" id="KQ092108">
    <property type="protein sequence ID" value="KMS94604.1"/>
    <property type="molecule type" value="Genomic_DNA"/>
</dbReference>
<dbReference type="Gramene" id="KMS94604">
    <property type="protein sequence ID" value="KMS94604"/>
    <property type="gene ID" value="BVRB_017100"/>
</dbReference>
<evidence type="ECO:0000313" key="2">
    <source>
        <dbReference type="Proteomes" id="UP000035740"/>
    </source>
</evidence>
<evidence type="ECO:0000313" key="1">
    <source>
        <dbReference type="EMBL" id="KMS94604.1"/>
    </source>
</evidence>
<gene>
    <name evidence="1" type="ORF">BVRB_017100</name>
</gene>
<dbReference type="Proteomes" id="UP000035740">
    <property type="component" value="Unassembled WGS sequence"/>
</dbReference>
<dbReference type="AlphaFoldDB" id="A0A0J8B0S9"/>
<reference evidence="1 2" key="1">
    <citation type="journal article" date="2014" name="Nature">
        <title>The genome of the recently domesticated crop plant sugar beet (Beta vulgaris).</title>
        <authorList>
            <person name="Dohm J.C."/>
            <person name="Minoche A.E."/>
            <person name="Holtgrawe D."/>
            <person name="Capella-Gutierrez S."/>
            <person name="Zakrzewski F."/>
            <person name="Tafer H."/>
            <person name="Rupp O."/>
            <person name="Sorensen T.R."/>
            <person name="Stracke R."/>
            <person name="Reinhardt R."/>
            <person name="Goesmann A."/>
            <person name="Kraft T."/>
            <person name="Schulz B."/>
            <person name="Stadler P.F."/>
            <person name="Schmidt T."/>
            <person name="Gabaldon T."/>
            <person name="Lehrach H."/>
            <person name="Weisshaar B."/>
            <person name="Himmelbauer H."/>
        </authorList>
    </citation>
    <scope>NUCLEOTIDE SEQUENCE [LARGE SCALE GENOMIC DNA]</scope>
    <source>
        <tissue evidence="1">Taproot</tissue>
    </source>
</reference>
<feature type="non-terminal residue" evidence="1">
    <location>
        <position position="1"/>
    </location>
</feature>
<organism evidence="1 2">
    <name type="scientific">Beta vulgaris subsp. vulgaris</name>
    <name type="common">Beet</name>
    <dbReference type="NCBI Taxonomy" id="3555"/>
    <lineage>
        <taxon>Eukaryota</taxon>
        <taxon>Viridiplantae</taxon>
        <taxon>Streptophyta</taxon>
        <taxon>Embryophyta</taxon>
        <taxon>Tracheophyta</taxon>
        <taxon>Spermatophyta</taxon>
        <taxon>Magnoliopsida</taxon>
        <taxon>eudicotyledons</taxon>
        <taxon>Gunneridae</taxon>
        <taxon>Pentapetalae</taxon>
        <taxon>Caryophyllales</taxon>
        <taxon>Chenopodiaceae</taxon>
        <taxon>Betoideae</taxon>
        <taxon>Beta</taxon>
    </lineage>
</organism>
<keyword evidence="2" id="KW-1185">Reference proteome</keyword>
<proteinExistence type="predicted"/>
<name>A0A0J8B0S9_BETVV</name>
<protein>
    <submittedName>
        <fullName evidence="1">Uncharacterized protein</fullName>
    </submittedName>
</protein>